<keyword evidence="7" id="KW-0472">Membrane</keyword>
<proteinExistence type="predicted"/>
<evidence type="ECO:0000256" key="8">
    <source>
        <dbReference type="SAM" id="SignalP"/>
    </source>
</evidence>
<dbReference type="InterPro" id="IPR000719">
    <property type="entry name" value="Prot_kinase_dom"/>
</dbReference>
<dbReference type="EMBL" id="CAXAMM010043339">
    <property type="protein sequence ID" value="CAK9109591.1"/>
    <property type="molecule type" value="Genomic_DNA"/>
</dbReference>
<dbReference type="InterPro" id="IPR015943">
    <property type="entry name" value="WD40/YVTN_repeat-like_dom_sf"/>
</dbReference>
<dbReference type="SUPFAM" id="SSF50998">
    <property type="entry name" value="Quinoprotein alcohol dehydrogenase-like"/>
    <property type="match status" value="1"/>
</dbReference>
<feature type="transmembrane region" description="Helical" evidence="7">
    <location>
        <begin position="803"/>
        <end position="821"/>
    </location>
</feature>
<dbReference type="Pfam" id="PF03151">
    <property type="entry name" value="TPT"/>
    <property type="match status" value="1"/>
</dbReference>
<feature type="transmembrane region" description="Helical" evidence="7">
    <location>
        <begin position="676"/>
        <end position="692"/>
    </location>
</feature>
<evidence type="ECO:0000256" key="5">
    <source>
        <dbReference type="ARBA" id="ARBA00022840"/>
    </source>
</evidence>
<evidence type="ECO:0000313" key="11">
    <source>
        <dbReference type="Proteomes" id="UP001642464"/>
    </source>
</evidence>
<gene>
    <name evidence="10" type="ORF">SCF082_LOCUS50931</name>
</gene>
<feature type="domain" description="Protein kinase" evidence="9">
    <location>
        <begin position="741"/>
        <end position="1007"/>
    </location>
</feature>
<evidence type="ECO:0000259" key="9">
    <source>
        <dbReference type="PROSITE" id="PS50011"/>
    </source>
</evidence>
<evidence type="ECO:0000256" key="6">
    <source>
        <dbReference type="SAM" id="MobiDB-lite"/>
    </source>
</evidence>
<dbReference type="SUPFAM" id="SSF103481">
    <property type="entry name" value="Multidrug resistance efflux transporter EmrE"/>
    <property type="match status" value="1"/>
</dbReference>
<evidence type="ECO:0000256" key="4">
    <source>
        <dbReference type="ARBA" id="ARBA00022777"/>
    </source>
</evidence>
<feature type="transmembrane region" description="Helical" evidence="7">
    <location>
        <begin position="621"/>
        <end position="641"/>
    </location>
</feature>
<comment type="caution">
    <text evidence="10">The sequence shown here is derived from an EMBL/GenBank/DDBJ whole genome shotgun (WGS) entry which is preliminary data.</text>
</comment>
<accession>A0ABP0SBA1</accession>
<keyword evidence="7" id="KW-0812">Transmembrane</keyword>
<dbReference type="InterPro" id="IPR011047">
    <property type="entry name" value="Quinoprotein_ADH-like_sf"/>
</dbReference>
<evidence type="ECO:0000256" key="7">
    <source>
        <dbReference type="SAM" id="Phobius"/>
    </source>
</evidence>
<keyword evidence="1" id="KW-0723">Serine/threonine-protein kinase</keyword>
<dbReference type="PANTHER" id="PTHR24350">
    <property type="entry name" value="SERINE/THREONINE-PROTEIN KINASE IAL-RELATED"/>
    <property type="match status" value="1"/>
</dbReference>
<dbReference type="SUPFAM" id="SSF56112">
    <property type="entry name" value="Protein kinase-like (PK-like)"/>
    <property type="match status" value="1"/>
</dbReference>
<keyword evidence="3" id="KW-0547">Nucleotide-binding</keyword>
<keyword evidence="4 10" id="KW-0418">Kinase</keyword>
<keyword evidence="11" id="KW-1185">Reference proteome</keyword>
<feature type="transmembrane region" description="Helical" evidence="7">
    <location>
        <begin position="653"/>
        <end position="670"/>
    </location>
</feature>
<keyword evidence="7" id="KW-1133">Transmembrane helix</keyword>
<dbReference type="GO" id="GO:0016301">
    <property type="term" value="F:kinase activity"/>
    <property type="evidence" value="ECO:0007669"/>
    <property type="project" value="UniProtKB-KW"/>
</dbReference>
<keyword evidence="5" id="KW-0067">ATP-binding</keyword>
<feature type="transmembrane region" description="Helical" evidence="7">
    <location>
        <begin position="776"/>
        <end position="797"/>
    </location>
</feature>
<feature type="transmembrane region" description="Helical" evidence="7">
    <location>
        <begin position="547"/>
        <end position="564"/>
    </location>
</feature>
<dbReference type="Gene3D" id="2.130.10.10">
    <property type="entry name" value="YVTN repeat-like/Quinoprotein amine dehydrogenase"/>
    <property type="match status" value="1"/>
</dbReference>
<feature type="compositionally biased region" description="Basic and acidic residues" evidence="6">
    <location>
        <begin position="832"/>
        <end position="851"/>
    </location>
</feature>
<evidence type="ECO:0000256" key="3">
    <source>
        <dbReference type="ARBA" id="ARBA00022741"/>
    </source>
</evidence>
<dbReference type="Gene3D" id="1.10.510.10">
    <property type="entry name" value="Transferase(Phosphotransferase) domain 1"/>
    <property type="match status" value="1"/>
</dbReference>
<feature type="region of interest" description="Disordered" evidence="6">
    <location>
        <begin position="832"/>
        <end position="867"/>
    </location>
</feature>
<reference evidence="10 11" key="1">
    <citation type="submission" date="2024-02" db="EMBL/GenBank/DDBJ databases">
        <authorList>
            <person name="Chen Y."/>
            <person name="Shah S."/>
            <person name="Dougan E. K."/>
            <person name="Thang M."/>
            <person name="Chan C."/>
        </authorList>
    </citation>
    <scope>NUCLEOTIDE SEQUENCE [LARGE SCALE GENOMIC DNA]</scope>
</reference>
<dbReference type="InterPro" id="IPR030616">
    <property type="entry name" value="Aur-like"/>
</dbReference>
<evidence type="ECO:0000256" key="2">
    <source>
        <dbReference type="ARBA" id="ARBA00022679"/>
    </source>
</evidence>
<dbReference type="Gene3D" id="2.140.10.10">
    <property type="entry name" value="Quinoprotein alcohol dehydrogenase-like superfamily"/>
    <property type="match status" value="1"/>
</dbReference>
<feature type="transmembrane region" description="Helical" evidence="7">
    <location>
        <begin position="751"/>
        <end position="769"/>
    </location>
</feature>
<dbReference type="InterPro" id="IPR018391">
    <property type="entry name" value="PQQ_b-propeller_rpt"/>
</dbReference>
<feature type="transmembrane region" description="Helical" evidence="7">
    <location>
        <begin position="713"/>
        <end position="731"/>
    </location>
</feature>
<dbReference type="SMART" id="SM00220">
    <property type="entry name" value="S_TKc"/>
    <property type="match status" value="1"/>
</dbReference>
<keyword evidence="8" id="KW-0732">Signal</keyword>
<dbReference type="SMART" id="SM00564">
    <property type="entry name" value="PQQ"/>
    <property type="match status" value="6"/>
</dbReference>
<dbReference type="InterPro" id="IPR037185">
    <property type="entry name" value="EmrE-like"/>
</dbReference>
<dbReference type="InterPro" id="IPR011009">
    <property type="entry name" value="Kinase-like_dom_sf"/>
</dbReference>
<dbReference type="InterPro" id="IPR002372">
    <property type="entry name" value="PQQ_rpt_dom"/>
</dbReference>
<dbReference type="InterPro" id="IPR004853">
    <property type="entry name" value="Sugar_P_trans_dom"/>
</dbReference>
<dbReference type="PROSITE" id="PS50011">
    <property type="entry name" value="PROTEIN_KINASE_DOM"/>
    <property type="match status" value="1"/>
</dbReference>
<dbReference type="Proteomes" id="UP001642464">
    <property type="component" value="Unassembled WGS sequence"/>
</dbReference>
<name>A0ABP0SBA1_9DINO</name>
<keyword evidence="2" id="KW-0808">Transferase</keyword>
<evidence type="ECO:0000256" key="1">
    <source>
        <dbReference type="ARBA" id="ARBA00022527"/>
    </source>
</evidence>
<sequence length="1121" mass="122533">MESLRLIFTWSAVLAVAHEVSLSEDCHWNHCTPLAEVSGAFSLIQRSLERSRRVSPWIGKNGNPIRDGSTSALPPTKLSRGPTWTWTAPHDGLVRASPIIDAQGNIYLSIVDGVVYKFDRQGKELWRFNAGGSLFGNGVWADDVLYTVREDCTFIAIDPSNGKDLWRQRHGEGFGSDTPSVMVGNGVVVAACYGKGEKQKFGGATFLVGVNASNGSPVWTMKPEKSVYNFLASVVHDALLFADQNGGVYKLKMQDGSVVWHTSATSNSLFSTGGLTVGRNGLAYVTSNRQNASSFAHIGVLTALDVANGEVRWQQEMPLPANSAAAIGTKGSTDFVVVAIGPNPAAPGPLPGLVFDVDPVDGVYGNLLKAPKPGKAMAFKVNTGEPLWSFDFPQWEGMAAGDREGHVCLPDSFANPSIGGDGSTYVGSMDGRIYRLLDLDDDGDLDLASEVDSFDTKNAFQGAPALSLLARMHGAEGREKKVMAFWLLRRAMACMCSSPEHVDGEWLIPQAWKIRAVEQSWRAVYSLVVMILIAISPIGLKEGLRPFCTVVIYLACLSLVKMWVKETMNAGFQYPDSITAVHMFCTSLAACCFERPRLEEALLVLPISVVNGASLLTNNTALLYGGVAFVSMVSSCTPMFTFGLELFKKRRSLDFLTSFSVILVCSGSAFCVRGEKTASVLALVFASMAALLRAMKGVWQHDLLTISVSPMRLVYWSGFWSFWITISMVALNEGTEAVRHFPTAKPEAKSAFLLSVCAAVVLNITQCFAVKQLGALLQSIVGNLNLILVIALSQAWLREQVTFWQYVGVFLLAAGTFANKYGGLQKKNTEKEQLVEKKTDAQEQAGERTPEPEPSETSETSYGATDSTGCSEEVVHEWFMWLFRLSHLAPKVRICDFGWSAEVKAERALRTTCGTPHYWPPEIFEGESQDTPVDLWALGTLVYELLVGHAPFWGSVEEIRRKVLSVDLRYPPQLLSNEAIQLFYFLLRRDPHSRTPARQLLEESVWVRQGLEEFKARGRPSHPARIGASTVDSTASRQKEVVAEDNAGRARSSVVVAPMIMCHGERHGATPGRSAVLSAALPSPSRWQDPWHQAAIPRPCLQALPNGKVVQPAFRFVGTAR</sequence>
<organism evidence="10 11">
    <name type="scientific">Durusdinium trenchii</name>
    <dbReference type="NCBI Taxonomy" id="1381693"/>
    <lineage>
        <taxon>Eukaryota</taxon>
        <taxon>Sar</taxon>
        <taxon>Alveolata</taxon>
        <taxon>Dinophyceae</taxon>
        <taxon>Suessiales</taxon>
        <taxon>Symbiodiniaceae</taxon>
        <taxon>Durusdinium</taxon>
    </lineage>
</organism>
<feature type="signal peptide" evidence="8">
    <location>
        <begin position="1"/>
        <end position="17"/>
    </location>
</feature>
<feature type="chain" id="PRO_5047396801" description="Protein kinase domain-containing protein" evidence="8">
    <location>
        <begin position="18"/>
        <end position="1121"/>
    </location>
</feature>
<feature type="transmembrane region" description="Helical" evidence="7">
    <location>
        <begin position="523"/>
        <end position="540"/>
    </location>
</feature>
<evidence type="ECO:0000313" key="10">
    <source>
        <dbReference type="EMBL" id="CAK9109591.1"/>
    </source>
</evidence>
<dbReference type="Pfam" id="PF13360">
    <property type="entry name" value="PQQ_2"/>
    <property type="match status" value="1"/>
</dbReference>
<protein>
    <recommendedName>
        <fullName evidence="9">Protein kinase domain-containing protein</fullName>
    </recommendedName>
</protein>
<dbReference type="Pfam" id="PF00069">
    <property type="entry name" value="Pkinase"/>
    <property type="match status" value="1"/>
</dbReference>